<organism evidence="2 3">
    <name type="scientific">Lapillicoccus jejuensis</name>
    <dbReference type="NCBI Taxonomy" id="402171"/>
    <lineage>
        <taxon>Bacteria</taxon>
        <taxon>Bacillati</taxon>
        <taxon>Actinomycetota</taxon>
        <taxon>Actinomycetes</taxon>
        <taxon>Micrococcales</taxon>
        <taxon>Intrasporangiaceae</taxon>
        <taxon>Lapillicoccus</taxon>
    </lineage>
</organism>
<proteinExistence type="predicted"/>
<dbReference type="AlphaFoldDB" id="A0A542DWF9"/>
<feature type="transmembrane region" description="Helical" evidence="1">
    <location>
        <begin position="167"/>
        <end position="194"/>
    </location>
</feature>
<evidence type="ECO:0000256" key="1">
    <source>
        <dbReference type="SAM" id="Phobius"/>
    </source>
</evidence>
<feature type="transmembrane region" description="Helical" evidence="1">
    <location>
        <begin position="357"/>
        <end position="376"/>
    </location>
</feature>
<feature type="transmembrane region" description="Helical" evidence="1">
    <location>
        <begin position="320"/>
        <end position="337"/>
    </location>
</feature>
<dbReference type="EMBL" id="VFMN01000001">
    <property type="protein sequence ID" value="TQJ07254.1"/>
    <property type="molecule type" value="Genomic_DNA"/>
</dbReference>
<comment type="caution">
    <text evidence="2">The sequence shown here is derived from an EMBL/GenBank/DDBJ whole genome shotgun (WGS) entry which is preliminary data.</text>
</comment>
<name>A0A542DWF9_9MICO</name>
<sequence>MSAAAPASRRDRVVLGAGLVIGVAVLLARLAPRLTDPALFAEDGTVFSIQAWVSGAPTLWRPYAGYLHLVPRLVALAASPLPFHALPAVYTWTATVLTALAFLPVLSPRIAAVLPSPAARATAYVALCLTPHLAEAGGVVASLIFVLGTTQVLLALLAPPSGPRARLVHVGEVLVLLACVLSGPLVAFLWPLVVRRWWVHRARGDLVLVGVALAGAVVQVLVLLASPRQVRGHTPVVVPDVLLRRLGAEWVLDQAVVVRDAHSLPLLVAAGLVLLGVLVVAVLRLGLLGLWLGLTALLTPAAAVVAYGPVYALPEAGDRHLVLPGCLLLLLLVAALLPPPDRVRATRGRRRRWATPALAAVLLLAGAPGLVAHFALSPRPVVPTGARLDAFERCLEQRARTCRISYSPRGFVLVVRPPTSS</sequence>
<keyword evidence="1" id="KW-1133">Transmembrane helix</keyword>
<dbReference type="OrthoDB" id="4578799at2"/>
<evidence type="ECO:0000313" key="2">
    <source>
        <dbReference type="EMBL" id="TQJ07254.1"/>
    </source>
</evidence>
<feature type="transmembrane region" description="Helical" evidence="1">
    <location>
        <begin position="206"/>
        <end position="225"/>
    </location>
</feature>
<keyword evidence="3" id="KW-1185">Reference proteome</keyword>
<dbReference type="RefSeq" id="WP_141846165.1">
    <property type="nucleotide sequence ID" value="NZ_BAAAPR010000006.1"/>
</dbReference>
<gene>
    <name evidence="2" type="ORF">FB458_0312</name>
</gene>
<keyword evidence="1" id="KW-0472">Membrane</keyword>
<feature type="transmembrane region" description="Helical" evidence="1">
    <location>
        <begin position="12"/>
        <end position="31"/>
    </location>
</feature>
<feature type="transmembrane region" description="Helical" evidence="1">
    <location>
        <begin position="264"/>
        <end position="283"/>
    </location>
</feature>
<reference evidence="2 3" key="1">
    <citation type="submission" date="2019-06" db="EMBL/GenBank/DDBJ databases">
        <title>Sequencing the genomes of 1000 actinobacteria strains.</title>
        <authorList>
            <person name="Klenk H.-P."/>
        </authorList>
    </citation>
    <scope>NUCLEOTIDE SEQUENCE [LARGE SCALE GENOMIC DNA]</scope>
    <source>
        <strain evidence="2 3">DSM 18607</strain>
    </source>
</reference>
<feature type="transmembrane region" description="Helical" evidence="1">
    <location>
        <begin position="89"/>
        <end position="111"/>
    </location>
</feature>
<keyword evidence="1" id="KW-0812">Transmembrane</keyword>
<feature type="transmembrane region" description="Helical" evidence="1">
    <location>
        <begin position="290"/>
        <end position="308"/>
    </location>
</feature>
<accession>A0A542DWF9</accession>
<evidence type="ECO:0000313" key="3">
    <source>
        <dbReference type="Proteomes" id="UP000317893"/>
    </source>
</evidence>
<protein>
    <recommendedName>
        <fullName evidence="4">Dolichyl-phosphate-mannose-protein mannosyltransferase</fullName>
    </recommendedName>
</protein>
<dbReference type="Proteomes" id="UP000317893">
    <property type="component" value="Unassembled WGS sequence"/>
</dbReference>
<evidence type="ECO:0008006" key="4">
    <source>
        <dbReference type="Google" id="ProtNLM"/>
    </source>
</evidence>
<feature type="transmembrane region" description="Helical" evidence="1">
    <location>
        <begin position="123"/>
        <end position="147"/>
    </location>
</feature>